<protein>
    <recommendedName>
        <fullName evidence="1">PPM-type phosphatase domain-containing protein</fullName>
    </recommendedName>
</protein>
<accession>A0AAX1QG33</accession>
<proteinExistence type="predicted"/>
<dbReference type="InterPro" id="IPR001932">
    <property type="entry name" value="PPM-type_phosphatase-like_dom"/>
</dbReference>
<evidence type="ECO:0000313" key="3">
    <source>
        <dbReference type="Proteomes" id="UP000250174"/>
    </source>
</evidence>
<dbReference type="SMART" id="SM00332">
    <property type="entry name" value="PP2Cc"/>
    <property type="match status" value="1"/>
</dbReference>
<dbReference type="SUPFAM" id="SSF81606">
    <property type="entry name" value="PP2C-like"/>
    <property type="match status" value="1"/>
</dbReference>
<dbReference type="AlphaFoldDB" id="A0AAX1QG33"/>
<comment type="caution">
    <text evidence="2">The sequence shown here is derived from an EMBL/GenBank/DDBJ whole genome shotgun (WGS) entry which is preliminary data.</text>
</comment>
<reference evidence="2 3" key="1">
    <citation type="submission" date="2016-03" db="EMBL/GenBank/DDBJ databases">
        <title>Comparison of Bacillus endophyticus and B. anthracis characteristics using whole genome sequence analysis and microbiological techniques.</title>
        <authorList>
            <person name="Lekota K.E."/>
            <person name="Mafofo J."/>
            <person name="Rees J."/>
            <person name="Muchadeyi F.C."/>
            <person name="Madoroba E."/>
            <person name="Van Heerden H."/>
        </authorList>
    </citation>
    <scope>NUCLEOTIDE SEQUENCE [LARGE SCALE GENOMIC DNA]</scope>
    <source>
        <strain evidence="2 3">3631_10C</strain>
    </source>
</reference>
<dbReference type="Gene3D" id="3.60.40.10">
    <property type="entry name" value="PPM-type phosphatase domain"/>
    <property type="match status" value="1"/>
</dbReference>
<sequence length="271" mass="31077">MRMKLDTVFLCSPSKTVSEDAYVINEKQNIYGVFDGATPVTPFQNSKGQNGAYLASRCFQAYFTEEVRQEESLLEAVVKANEKLLEMMKSHHISVHKKEELWSTCVALIKLEKEKIQFAQLGDSMIVMENKEGKVTVLTKDTVKGIGSRAKQKREMERLRGKEKHDEDFYKKNLLYSLRYNRTLANTPNGYSVANGKEEVRKYIQYGEIQKNEVSCLLLVSDGFFHPSESLETTYQHIRSGGLERYAHKLAKLECENNLHSDDKTGILLQF</sequence>
<organism evidence="2 3">
    <name type="scientific">Priestia endophytica</name>
    <dbReference type="NCBI Taxonomy" id="135735"/>
    <lineage>
        <taxon>Bacteria</taxon>
        <taxon>Bacillati</taxon>
        <taxon>Bacillota</taxon>
        <taxon>Bacilli</taxon>
        <taxon>Bacillales</taxon>
        <taxon>Bacillaceae</taxon>
        <taxon>Priestia</taxon>
    </lineage>
</organism>
<evidence type="ECO:0000313" key="2">
    <source>
        <dbReference type="EMBL" id="RAS82129.1"/>
    </source>
</evidence>
<dbReference type="Pfam" id="PF13672">
    <property type="entry name" value="PP2C_2"/>
    <property type="match status" value="1"/>
</dbReference>
<feature type="domain" description="PPM-type phosphatase" evidence="1">
    <location>
        <begin position="1"/>
        <end position="269"/>
    </location>
</feature>
<evidence type="ECO:0000259" key="1">
    <source>
        <dbReference type="SMART" id="SM00332"/>
    </source>
</evidence>
<dbReference type="InterPro" id="IPR036457">
    <property type="entry name" value="PPM-type-like_dom_sf"/>
</dbReference>
<gene>
    <name evidence="2" type="ORF">A3864_01065</name>
</gene>
<name>A0AAX1QG33_9BACI</name>
<dbReference type="Proteomes" id="UP000250174">
    <property type="component" value="Unassembled WGS sequence"/>
</dbReference>
<dbReference type="EMBL" id="LVYK01000001">
    <property type="protein sequence ID" value="RAS82129.1"/>
    <property type="molecule type" value="Genomic_DNA"/>
</dbReference>